<evidence type="ECO:0000256" key="1">
    <source>
        <dbReference type="SAM" id="Phobius"/>
    </source>
</evidence>
<organism evidence="2 3">
    <name type="scientific">Anaerostipes hadrus</name>
    <dbReference type="NCBI Taxonomy" id="649756"/>
    <lineage>
        <taxon>Bacteria</taxon>
        <taxon>Bacillati</taxon>
        <taxon>Bacillota</taxon>
        <taxon>Clostridia</taxon>
        <taxon>Lachnospirales</taxon>
        <taxon>Lachnospiraceae</taxon>
        <taxon>Anaerostipes</taxon>
    </lineage>
</organism>
<protein>
    <recommendedName>
        <fullName evidence="4">Na+/panthothenate symporter</fullName>
    </recommendedName>
</protein>
<proteinExistence type="predicted"/>
<feature type="transmembrane region" description="Helical" evidence="1">
    <location>
        <begin position="47"/>
        <end position="66"/>
    </location>
</feature>
<sequence length="108" mass="12024">MFIAPFAFIKKGNLNVGITLKHNKLLLAAPCAAFIAGLIWDKVSSRVAVASIFIGMICGLIAYFMIPDDNINYFVGNVFSLCVPIVVIMIGSLFEKEHFDFEQLNYLF</sequence>
<dbReference type="EMBL" id="JAAITB010000001">
    <property type="protein sequence ID" value="NSJ78170.1"/>
    <property type="molecule type" value="Genomic_DNA"/>
</dbReference>
<name>A0ABX2HTX7_ANAHA</name>
<feature type="transmembrane region" description="Helical" evidence="1">
    <location>
        <begin position="72"/>
        <end position="94"/>
    </location>
</feature>
<dbReference type="Proteomes" id="UP001644750">
    <property type="component" value="Unassembled WGS sequence"/>
</dbReference>
<gene>
    <name evidence="2" type="ORF">G5A72_00895</name>
</gene>
<dbReference type="InterPro" id="IPR038377">
    <property type="entry name" value="Na/Glc_symporter_sf"/>
</dbReference>
<evidence type="ECO:0000313" key="3">
    <source>
        <dbReference type="Proteomes" id="UP001644750"/>
    </source>
</evidence>
<comment type="caution">
    <text evidence="2">The sequence shown here is derived from an EMBL/GenBank/DDBJ whole genome shotgun (WGS) entry which is preliminary data.</text>
</comment>
<keyword evidence="1" id="KW-0472">Membrane</keyword>
<reference evidence="2 3" key="1">
    <citation type="journal article" date="2020" name="Cell Host Microbe">
        <title>Functional and Genomic Variation between Human-Derived Isolates of Lachnospiraceae Reveals Inter- and Intra-Species Diversity.</title>
        <authorList>
            <person name="Sorbara M.T."/>
            <person name="Littmann E.R."/>
            <person name="Fontana E."/>
            <person name="Moody T.U."/>
            <person name="Kohout C.E."/>
            <person name="Gjonbalaj M."/>
            <person name="Eaton V."/>
            <person name="Seok R."/>
            <person name="Leiner I.M."/>
            <person name="Pamer E.G."/>
        </authorList>
    </citation>
    <scope>NUCLEOTIDE SEQUENCE [LARGE SCALE GENOMIC DNA]</scope>
    <source>
        <strain evidence="2 3">MSK.14.57</strain>
    </source>
</reference>
<evidence type="ECO:0008006" key="4">
    <source>
        <dbReference type="Google" id="ProtNLM"/>
    </source>
</evidence>
<keyword evidence="1" id="KW-1133">Transmembrane helix</keyword>
<keyword evidence="3" id="KW-1185">Reference proteome</keyword>
<evidence type="ECO:0000313" key="2">
    <source>
        <dbReference type="EMBL" id="NSJ78170.1"/>
    </source>
</evidence>
<accession>A0ABX2HTX7</accession>
<dbReference type="Gene3D" id="1.20.1730.10">
    <property type="entry name" value="Sodium/glucose cotransporter"/>
    <property type="match status" value="1"/>
</dbReference>
<keyword evidence="1" id="KW-0812">Transmembrane</keyword>